<dbReference type="Pfam" id="PF00392">
    <property type="entry name" value="GntR"/>
    <property type="match status" value="1"/>
</dbReference>
<dbReference type="CDD" id="cd07377">
    <property type="entry name" value="WHTH_GntR"/>
    <property type="match status" value="1"/>
</dbReference>
<dbReference type="InterPro" id="IPR036390">
    <property type="entry name" value="WH_DNA-bd_sf"/>
</dbReference>
<dbReference type="Pfam" id="PF07729">
    <property type="entry name" value="FCD"/>
    <property type="match status" value="1"/>
</dbReference>
<name>A0A1H0ALS1_9FIRM</name>
<dbReference type="Gene3D" id="1.10.10.10">
    <property type="entry name" value="Winged helix-like DNA-binding domain superfamily/Winged helix DNA-binding domain"/>
    <property type="match status" value="1"/>
</dbReference>
<evidence type="ECO:0000313" key="5">
    <source>
        <dbReference type="EMBL" id="SDN34417.1"/>
    </source>
</evidence>
<dbReference type="InterPro" id="IPR011711">
    <property type="entry name" value="GntR_C"/>
</dbReference>
<keyword evidence="2 5" id="KW-0238">DNA-binding</keyword>
<dbReference type="EMBL" id="FNHQ01000040">
    <property type="protein sequence ID" value="SDN34417.1"/>
    <property type="molecule type" value="Genomic_DNA"/>
</dbReference>
<keyword evidence="1" id="KW-0805">Transcription regulation</keyword>
<evidence type="ECO:0000256" key="3">
    <source>
        <dbReference type="ARBA" id="ARBA00023163"/>
    </source>
</evidence>
<dbReference type="Gene3D" id="1.20.120.530">
    <property type="entry name" value="GntR ligand-binding domain-like"/>
    <property type="match status" value="1"/>
</dbReference>
<dbReference type="PANTHER" id="PTHR43537">
    <property type="entry name" value="TRANSCRIPTIONAL REGULATOR, GNTR FAMILY"/>
    <property type="match status" value="1"/>
</dbReference>
<dbReference type="GO" id="GO:0003700">
    <property type="term" value="F:DNA-binding transcription factor activity"/>
    <property type="evidence" value="ECO:0007669"/>
    <property type="project" value="InterPro"/>
</dbReference>
<keyword evidence="6" id="KW-1185">Reference proteome</keyword>
<keyword evidence="3" id="KW-0804">Transcription</keyword>
<dbReference type="Proteomes" id="UP000199309">
    <property type="component" value="Unassembled WGS sequence"/>
</dbReference>
<dbReference type="SUPFAM" id="SSF46785">
    <property type="entry name" value="Winged helix' DNA-binding domain"/>
    <property type="match status" value="1"/>
</dbReference>
<organism evidence="5 6">
    <name type="scientific">Megasphaera paucivorans</name>
    <dbReference type="NCBI Taxonomy" id="349095"/>
    <lineage>
        <taxon>Bacteria</taxon>
        <taxon>Bacillati</taxon>
        <taxon>Bacillota</taxon>
        <taxon>Negativicutes</taxon>
        <taxon>Veillonellales</taxon>
        <taxon>Veillonellaceae</taxon>
        <taxon>Megasphaera</taxon>
    </lineage>
</organism>
<reference evidence="5 6" key="1">
    <citation type="submission" date="2016-10" db="EMBL/GenBank/DDBJ databases">
        <authorList>
            <person name="de Groot N.N."/>
        </authorList>
    </citation>
    <scope>NUCLEOTIDE SEQUENCE [LARGE SCALE GENOMIC DNA]</scope>
    <source>
        <strain evidence="5 6">DSM 16981</strain>
    </source>
</reference>
<dbReference type="OrthoDB" id="389878at2"/>
<evidence type="ECO:0000256" key="1">
    <source>
        <dbReference type="ARBA" id="ARBA00023015"/>
    </source>
</evidence>
<gene>
    <name evidence="5" type="ORF">SAMN05660299_02551</name>
</gene>
<dbReference type="InterPro" id="IPR008920">
    <property type="entry name" value="TF_FadR/GntR_C"/>
</dbReference>
<sequence length="219" mass="25169">MDISKKKEVNLTQTAYQTIKEKIVHGELLPGEVISISAMAKELNISRTPVTNACQKLEHDKFLTIAPKQGVIIKTLTIDDAREIYELRAAIETYSAKNSFDFFSQLDIEYLKNSYDKQKLAVQNGDAKAFMSEDTNFHRYLLSKYENTQFFSVLDILFDRAFLIGLNSCKNSFRLLESLKEHENIINCLQQKDKQGFIDAIEKNILDGYKNITISRHNT</sequence>
<dbReference type="RefSeq" id="WP_091652631.1">
    <property type="nucleotide sequence ID" value="NZ_FNHQ01000040.1"/>
</dbReference>
<evidence type="ECO:0000259" key="4">
    <source>
        <dbReference type="PROSITE" id="PS50949"/>
    </source>
</evidence>
<protein>
    <submittedName>
        <fullName evidence="5">DNA-binding transcriptional regulator, GntR family</fullName>
    </submittedName>
</protein>
<accession>A0A1H0ALS1</accession>
<dbReference type="PANTHER" id="PTHR43537:SF24">
    <property type="entry name" value="GLUCONATE OPERON TRANSCRIPTIONAL REPRESSOR"/>
    <property type="match status" value="1"/>
</dbReference>
<dbReference type="GO" id="GO:0003677">
    <property type="term" value="F:DNA binding"/>
    <property type="evidence" value="ECO:0007669"/>
    <property type="project" value="UniProtKB-KW"/>
</dbReference>
<evidence type="ECO:0000313" key="6">
    <source>
        <dbReference type="Proteomes" id="UP000199309"/>
    </source>
</evidence>
<dbReference type="STRING" id="349095.SAMN05660299_02551"/>
<dbReference type="PROSITE" id="PS50949">
    <property type="entry name" value="HTH_GNTR"/>
    <property type="match status" value="1"/>
</dbReference>
<dbReference type="InterPro" id="IPR036388">
    <property type="entry name" value="WH-like_DNA-bd_sf"/>
</dbReference>
<feature type="domain" description="HTH gntR-type" evidence="4">
    <location>
        <begin position="9"/>
        <end position="76"/>
    </location>
</feature>
<dbReference type="SUPFAM" id="SSF48008">
    <property type="entry name" value="GntR ligand-binding domain-like"/>
    <property type="match status" value="1"/>
</dbReference>
<dbReference type="SMART" id="SM00345">
    <property type="entry name" value="HTH_GNTR"/>
    <property type="match status" value="1"/>
</dbReference>
<proteinExistence type="predicted"/>
<dbReference type="InterPro" id="IPR000524">
    <property type="entry name" value="Tscrpt_reg_HTH_GntR"/>
</dbReference>
<dbReference type="AlphaFoldDB" id="A0A1H0ALS1"/>
<evidence type="ECO:0000256" key="2">
    <source>
        <dbReference type="ARBA" id="ARBA00023125"/>
    </source>
</evidence>